<evidence type="ECO:0000259" key="1">
    <source>
        <dbReference type="PROSITE" id="PS51186"/>
    </source>
</evidence>
<gene>
    <name evidence="2" type="ORF">DLK05_09805</name>
</gene>
<comment type="caution">
    <text evidence="2">The sequence shown here is derived from an EMBL/GenBank/DDBJ whole genome shotgun (WGS) entry which is preliminary data.</text>
</comment>
<evidence type="ECO:0000313" key="2">
    <source>
        <dbReference type="EMBL" id="RUT78131.1"/>
    </source>
</evidence>
<dbReference type="Proteomes" id="UP000282985">
    <property type="component" value="Unassembled WGS sequence"/>
</dbReference>
<dbReference type="AlphaFoldDB" id="A0A434AUV5"/>
<organism evidence="2 3">
    <name type="scientific">Ancylomarina longa</name>
    <dbReference type="NCBI Taxonomy" id="2487017"/>
    <lineage>
        <taxon>Bacteria</taxon>
        <taxon>Pseudomonadati</taxon>
        <taxon>Bacteroidota</taxon>
        <taxon>Bacteroidia</taxon>
        <taxon>Marinilabiliales</taxon>
        <taxon>Marinifilaceae</taxon>
        <taxon>Ancylomarina</taxon>
    </lineage>
</organism>
<keyword evidence="2" id="KW-0808">Transferase</keyword>
<dbReference type="EMBL" id="RJJX01000011">
    <property type="protein sequence ID" value="RUT78131.1"/>
    <property type="molecule type" value="Genomic_DNA"/>
</dbReference>
<dbReference type="CDD" id="cd04301">
    <property type="entry name" value="NAT_SF"/>
    <property type="match status" value="1"/>
</dbReference>
<protein>
    <submittedName>
        <fullName evidence="2">N-acetyltransferase</fullName>
    </submittedName>
</protein>
<proteinExistence type="predicted"/>
<dbReference type="Gene3D" id="3.40.630.30">
    <property type="match status" value="1"/>
</dbReference>
<sequence>MKITIRPENKSDYRTISMVTDMAFGREEEGKLIENLRKNRKFIKDLSLVACMGSEIVGHILFTPILIKHEDKIFNSLALAPVSVIPELQSLGIGSQLIQKGLAKAKKLGHESVIVLGHENYYPRFGFLPASKYRITAPFEVPDNVFMAIELVKNTLQNVHGCVAYPKEFNEV</sequence>
<dbReference type="Pfam" id="PF13527">
    <property type="entry name" value="Acetyltransf_9"/>
    <property type="match status" value="1"/>
</dbReference>
<dbReference type="OrthoDB" id="9797178at2"/>
<accession>A0A434AUV5</accession>
<dbReference type="InterPro" id="IPR016181">
    <property type="entry name" value="Acyl_CoA_acyltransferase"/>
</dbReference>
<dbReference type="RefSeq" id="WP_127343799.1">
    <property type="nucleotide sequence ID" value="NZ_RJJX01000011.1"/>
</dbReference>
<evidence type="ECO:0000313" key="3">
    <source>
        <dbReference type="Proteomes" id="UP000282985"/>
    </source>
</evidence>
<dbReference type="InterPro" id="IPR000182">
    <property type="entry name" value="GNAT_dom"/>
</dbReference>
<keyword evidence="3" id="KW-1185">Reference proteome</keyword>
<dbReference type="PROSITE" id="PS51186">
    <property type="entry name" value="GNAT"/>
    <property type="match status" value="1"/>
</dbReference>
<dbReference type="SUPFAM" id="SSF55729">
    <property type="entry name" value="Acyl-CoA N-acyltransferases (Nat)"/>
    <property type="match status" value="1"/>
</dbReference>
<dbReference type="GO" id="GO:0016747">
    <property type="term" value="F:acyltransferase activity, transferring groups other than amino-acyl groups"/>
    <property type="evidence" value="ECO:0007669"/>
    <property type="project" value="InterPro"/>
</dbReference>
<name>A0A434AUV5_9BACT</name>
<feature type="domain" description="N-acetyltransferase" evidence="1">
    <location>
        <begin position="3"/>
        <end position="152"/>
    </location>
</feature>
<reference evidence="2 3" key="1">
    <citation type="submission" date="2018-11" db="EMBL/GenBank/DDBJ databases">
        <title>Parancylomarina longa gen. nov., sp. nov., isolated from sediments of southern Okinawa.</title>
        <authorList>
            <person name="Fu T."/>
        </authorList>
    </citation>
    <scope>NUCLEOTIDE SEQUENCE [LARGE SCALE GENOMIC DNA]</scope>
    <source>
        <strain evidence="2 3">T3-2 S1-C</strain>
    </source>
</reference>